<comment type="caution">
    <text evidence="1">The sequence shown here is derived from an EMBL/GenBank/DDBJ whole genome shotgun (WGS) entry which is preliminary data.</text>
</comment>
<evidence type="ECO:0000313" key="1">
    <source>
        <dbReference type="EMBL" id="KAK7791276.1"/>
    </source>
</evidence>
<dbReference type="EMBL" id="JAZDUA010000547">
    <property type="protein sequence ID" value="KAK7791276.1"/>
    <property type="molecule type" value="Genomic_DNA"/>
</dbReference>
<proteinExistence type="predicted"/>
<dbReference type="Proteomes" id="UP001378592">
    <property type="component" value="Unassembled WGS sequence"/>
</dbReference>
<keyword evidence="2" id="KW-1185">Reference proteome</keyword>
<protein>
    <submittedName>
        <fullName evidence="1">Uncharacterized protein</fullName>
    </submittedName>
</protein>
<dbReference type="AlphaFoldDB" id="A0AAN9VAD0"/>
<reference evidence="1 2" key="1">
    <citation type="submission" date="2024-03" db="EMBL/GenBank/DDBJ databases">
        <title>The genome assembly and annotation of the cricket Gryllus longicercus Weissman &amp; Gray.</title>
        <authorList>
            <person name="Szrajer S."/>
            <person name="Gray D."/>
            <person name="Ylla G."/>
        </authorList>
    </citation>
    <scope>NUCLEOTIDE SEQUENCE [LARGE SCALE GENOMIC DNA]</scope>
    <source>
        <strain evidence="1">DAG 2021-001</strain>
        <tissue evidence="1">Whole body minus gut</tissue>
    </source>
</reference>
<accession>A0AAN9VAD0</accession>
<evidence type="ECO:0000313" key="2">
    <source>
        <dbReference type="Proteomes" id="UP001378592"/>
    </source>
</evidence>
<organism evidence="1 2">
    <name type="scientific">Gryllus longicercus</name>
    <dbReference type="NCBI Taxonomy" id="2509291"/>
    <lineage>
        <taxon>Eukaryota</taxon>
        <taxon>Metazoa</taxon>
        <taxon>Ecdysozoa</taxon>
        <taxon>Arthropoda</taxon>
        <taxon>Hexapoda</taxon>
        <taxon>Insecta</taxon>
        <taxon>Pterygota</taxon>
        <taxon>Neoptera</taxon>
        <taxon>Polyneoptera</taxon>
        <taxon>Orthoptera</taxon>
        <taxon>Ensifera</taxon>
        <taxon>Gryllidea</taxon>
        <taxon>Grylloidea</taxon>
        <taxon>Gryllidae</taxon>
        <taxon>Gryllinae</taxon>
        <taxon>Gryllus</taxon>
    </lineage>
</organism>
<name>A0AAN9VAD0_9ORTH</name>
<gene>
    <name evidence="1" type="ORF">R5R35_005592</name>
</gene>
<sequence>MFVVKLVSEARDRPKNWPVRAAKRRQGLTNSPRYTDRQLLVRAPLRNNFHKGVRLQLAADLPRSFSFVFKLDTSDVRGCVCKWNTRNLAALQFEALKL</sequence>